<reference evidence="2" key="1">
    <citation type="submission" date="2018-04" db="EMBL/GenBank/DDBJ databases">
        <title>WGS assembly of Panicum hallii.</title>
        <authorList>
            <person name="Lovell J."/>
            <person name="Jenkins J."/>
            <person name="Lowry D."/>
            <person name="Mamidi S."/>
            <person name="Sreedasyam A."/>
            <person name="Weng X."/>
            <person name="Barry K."/>
            <person name="Bonette J."/>
            <person name="Campitelli B."/>
            <person name="Daum C."/>
            <person name="Gordon S."/>
            <person name="Gould B."/>
            <person name="Lipzen A."/>
            <person name="Macqueen A."/>
            <person name="Palacio-Mejia J."/>
            <person name="Plott C."/>
            <person name="Shakirov E."/>
            <person name="Shu S."/>
            <person name="Yoshinaga Y."/>
            <person name="Zane M."/>
            <person name="Rokhsar D."/>
            <person name="Grimwood J."/>
            <person name="Schmutz J."/>
            <person name="Juenger T."/>
        </authorList>
    </citation>
    <scope>NUCLEOTIDE SEQUENCE [LARGE SCALE GENOMIC DNA]</scope>
    <source>
        <strain evidence="2">FIL2</strain>
    </source>
</reference>
<evidence type="ECO:0000313" key="2">
    <source>
        <dbReference type="EMBL" id="PVH38466.1"/>
    </source>
</evidence>
<evidence type="ECO:0000256" key="1">
    <source>
        <dbReference type="SAM" id="MobiDB-lite"/>
    </source>
</evidence>
<organism evidence="2">
    <name type="scientific">Panicum hallii</name>
    <dbReference type="NCBI Taxonomy" id="206008"/>
    <lineage>
        <taxon>Eukaryota</taxon>
        <taxon>Viridiplantae</taxon>
        <taxon>Streptophyta</taxon>
        <taxon>Embryophyta</taxon>
        <taxon>Tracheophyta</taxon>
        <taxon>Spermatophyta</taxon>
        <taxon>Magnoliopsida</taxon>
        <taxon>Liliopsida</taxon>
        <taxon>Poales</taxon>
        <taxon>Poaceae</taxon>
        <taxon>PACMAD clade</taxon>
        <taxon>Panicoideae</taxon>
        <taxon>Panicodae</taxon>
        <taxon>Paniceae</taxon>
        <taxon>Panicinae</taxon>
        <taxon>Panicum</taxon>
        <taxon>Panicum sect. Panicum</taxon>
    </lineage>
</organism>
<dbReference type="EMBL" id="CM008050">
    <property type="protein sequence ID" value="PVH38466.1"/>
    <property type="molecule type" value="Genomic_DNA"/>
</dbReference>
<sequence length="95" mass="9873">MLDNAQAPSSLSPQLHPGPTMSDTPCCLSPWRLAHTTRCGGGGSLLGSRSILGLYAAALRPLRSGRGAAPCCFNSWRLAHGARHHSRPTTAGAPT</sequence>
<dbReference type="Proteomes" id="UP000243499">
    <property type="component" value="Chromosome 5"/>
</dbReference>
<protein>
    <submittedName>
        <fullName evidence="2">Uncharacterized protein</fullName>
    </submittedName>
</protein>
<dbReference type="AlphaFoldDB" id="A0A2T8ILG9"/>
<feature type="region of interest" description="Disordered" evidence="1">
    <location>
        <begin position="1"/>
        <end position="21"/>
    </location>
</feature>
<feature type="compositionally biased region" description="Polar residues" evidence="1">
    <location>
        <begin position="1"/>
        <end position="13"/>
    </location>
</feature>
<proteinExistence type="predicted"/>
<gene>
    <name evidence="2" type="ORF">PAHAL_5G265800</name>
</gene>
<name>A0A2T8ILG9_9POAL</name>
<dbReference type="Gramene" id="PVH38466">
    <property type="protein sequence ID" value="PVH38466"/>
    <property type="gene ID" value="PAHAL_5G265800"/>
</dbReference>
<accession>A0A2T8ILG9</accession>